<proteinExistence type="predicted"/>
<dbReference type="Proteomes" id="UP000185779">
    <property type="component" value="Unassembled WGS sequence"/>
</dbReference>
<dbReference type="InterPro" id="IPR022679">
    <property type="entry name" value="Me_CoM_Rdtase_bsu_C"/>
</dbReference>
<dbReference type="STRING" id="1839936.SBU_001010"/>
<dbReference type="EMBL" id="LYOR01000004">
    <property type="protein sequence ID" value="OFV66073.1"/>
    <property type="molecule type" value="Genomic_DNA"/>
</dbReference>
<feature type="domain" description="Methyl-coenzyme M reductase beta subunit N-terminal" evidence="9">
    <location>
        <begin position="5"/>
        <end position="198"/>
    </location>
</feature>
<dbReference type="EMBL" id="DRIE01000013">
    <property type="protein sequence ID" value="HEC56443.1"/>
    <property type="molecule type" value="Genomic_DNA"/>
</dbReference>
<keyword evidence="6" id="KW-0484">Methanogenesis</keyword>
<accession>A0A1F2P4I2</accession>
<protein>
    <recommendedName>
        <fullName evidence="4">coenzyme-B sulfoethylthiotransferase</fullName>
        <ecNumber evidence="4">2.8.4.1</ecNumber>
    </recommendedName>
</protein>
<feature type="domain" description="Methyl-coenzyme M reductase beta subunit C-terminal" evidence="8">
    <location>
        <begin position="203"/>
        <end position="453"/>
    </location>
</feature>
<evidence type="ECO:0000256" key="6">
    <source>
        <dbReference type="ARBA" id="ARBA00022994"/>
    </source>
</evidence>
<dbReference type="GO" id="GO:0015948">
    <property type="term" value="P:methanogenesis"/>
    <property type="evidence" value="ECO:0007669"/>
    <property type="project" value="UniProtKB-KW"/>
</dbReference>
<evidence type="ECO:0000256" key="1">
    <source>
        <dbReference type="ARBA" id="ARBA00001952"/>
    </source>
</evidence>
<gene>
    <name evidence="10" type="ORF">ENG09_00265</name>
    <name evidence="11" type="ORF">ENI32_00935</name>
    <name evidence="12" type="ORF">SBU_001010</name>
</gene>
<comment type="subunit">
    <text evidence="3">MCR is a hexamer of two alpha, two beta, and two gamma chains, forming a dimer of heterotrimers.</text>
</comment>
<evidence type="ECO:0000259" key="9">
    <source>
        <dbReference type="Pfam" id="PF02783"/>
    </source>
</evidence>
<dbReference type="InterPro" id="IPR015823">
    <property type="entry name" value="Me_CoM_Rdtase_asu_N_sub2"/>
</dbReference>
<comment type="catalytic activity">
    <reaction evidence="7">
        <text>coenzyme B + methyl-coenzyme M = methane + coenzyme M-coenzyme B heterodisulfide</text>
        <dbReference type="Rhea" id="RHEA:12532"/>
        <dbReference type="ChEBI" id="CHEBI:16183"/>
        <dbReference type="ChEBI" id="CHEBI:58286"/>
        <dbReference type="ChEBI" id="CHEBI:58411"/>
        <dbReference type="ChEBI" id="CHEBI:58596"/>
        <dbReference type="EC" id="2.8.4.1"/>
    </reaction>
    <physiologicalReaction direction="left-to-right" evidence="7">
        <dbReference type="Rhea" id="RHEA:12533"/>
    </physiologicalReaction>
</comment>
<comment type="caution">
    <text evidence="12">The sequence shown here is derived from an EMBL/GenBank/DDBJ whole genome shotgun (WGS) entry which is preliminary data.</text>
</comment>
<reference evidence="12 13" key="1">
    <citation type="submission" date="2016-05" db="EMBL/GenBank/DDBJ databases">
        <title>Microbial consortia oxidize butane by reversing methanogenesis.</title>
        <authorList>
            <person name="Laso-Perez R."/>
            <person name="Richter M."/>
            <person name="Wegener G."/>
            <person name="Musat F."/>
        </authorList>
    </citation>
    <scope>NUCLEOTIDE SEQUENCE [LARGE SCALE GENOMIC DNA]</scope>
    <source>
        <strain evidence="12">BOX1</strain>
    </source>
</reference>
<evidence type="ECO:0000256" key="7">
    <source>
        <dbReference type="ARBA" id="ARBA00047772"/>
    </source>
</evidence>
<dbReference type="EMBL" id="DQZR01000013">
    <property type="protein sequence ID" value="HDM35673.1"/>
    <property type="molecule type" value="Genomic_DNA"/>
</dbReference>
<evidence type="ECO:0000256" key="3">
    <source>
        <dbReference type="ARBA" id="ARBA00011155"/>
    </source>
</evidence>
<dbReference type="Proteomes" id="UP000885936">
    <property type="component" value="Unassembled WGS sequence"/>
</dbReference>
<dbReference type="SUPFAM" id="SSF55088">
    <property type="entry name" value="Methyl-coenzyme M reductase subunits"/>
    <property type="match status" value="1"/>
</dbReference>
<evidence type="ECO:0000313" key="11">
    <source>
        <dbReference type="EMBL" id="HEC56443.1"/>
    </source>
</evidence>
<dbReference type="GO" id="GO:0050524">
    <property type="term" value="F:coenzyme-B sulfoethylthiotransferase activity"/>
    <property type="evidence" value="ECO:0007669"/>
    <property type="project" value="UniProtKB-EC"/>
</dbReference>
<dbReference type="Gene3D" id="1.20.840.10">
    <property type="entry name" value="Methyl-coenzyme M reductase, alpha/beta subunit, C-terminal"/>
    <property type="match status" value="1"/>
</dbReference>
<evidence type="ECO:0000259" key="8">
    <source>
        <dbReference type="Pfam" id="PF02241"/>
    </source>
</evidence>
<comment type="pathway">
    <text evidence="2">One-carbon metabolism; methyl-coenzyme M reduction; methane from methyl-coenzyme M: step 1/1.</text>
</comment>
<dbReference type="Proteomes" id="UP000885863">
    <property type="component" value="Unassembled WGS sequence"/>
</dbReference>
<evidence type="ECO:0000313" key="13">
    <source>
        <dbReference type="Proteomes" id="UP000185779"/>
    </source>
</evidence>
<sequence length="460" mass="50404">MKFEDKIDLYSDEGKLLAEKVPIEALHPYRNPYMKEIYLTLKRTAIVDLGKLQGMLRDGRTGWSTTVGQDEIKMPWYGLDLDLVEDSEEIAEELKKMLQLKEGDDTNIISLEGGSLLVVQLPLEVLRLSADYSPAFTQVSVALGQIIAKKYGLDNPLDRPYRFGMLKNCLHGRYPQYVGPNPGNPVAPLMKVPSILEGMGTGYKSFMINHVVALGNNRTLHAVALATIFEQGAQFEMGNAIGWYERYQLLGSAFQGFNANNLVLDMVKENARGTAYDVVLTLMERALADGVIEEPPRKYPFVQPSGYKLYQLKDYAMWNAYGVAALLAAVIVNSGAMRAAQNTSAVLGSWNDFIAFEGGGLPDPDAGRVMGTGLGFGFYTHGLYGGAGPGAFTMDHVIVRHTSGFLTPCIVAGMCLDAGSQIFRPNVTSGLYYTLAEELPIFQNPLEKLAEAAESIKGEI</sequence>
<dbReference type="UniPathway" id="UPA00646">
    <property type="reaction ID" value="UER00699"/>
</dbReference>
<dbReference type="Pfam" id="PF02241">
    <property type="entry name" value="MCR_beta"/>
    <property type="match status" value="1"/>
</dbReference>
<dbReference type="EC" id="2.8.4.1" evidence="4"/>
<evidence type="ECO:0000256" key="2">
    <source>
        <dbReference type="ARBA" id="ARBA00005149"/>
    </source>
</evidence>
<dbReference type="SMR" id="A0A1F2P4I2"/>
<organism evidence="12 13">
    <name type="scientific">Candidatus Syntropharchaeum butanivorans</name>
    <dbReference type="NCBI Taxonomy" id="1839936"/>
    <lineage>
        <taxon>Archaea</taxon>
        <taxon>Methanobacteriati</taxon>
        <taxon>Methanobacteriota</taxon>
        <taxon>Stenosarchaea group</taxon>
        <taxon>Methanomicrobia</taxon>
        <taxon>Methanosarcinales</taxon>
        <taxon>ANME-2 cluster</taxon>
        <taxon>Candidatus Syntropharchaeum</taxon>
    </lineage>
</organism>
<evidence type="ECO:0000256" key="4">
    <source>
        <dbReference type="ARBA" id="ARBA00013271"/>
    </source>
</evidence>
<dbReference type="InterPro" id="IPR022680">
    <property type="entry name" value="Me_CoM_Rdtase_bsu_N"/>
</dbReference>
<dbReference type="InterPro" id="IPR008924">
    <property type="entry name" value="Me_CoM_Rdtase_asu/bsu_C"/>
</dbReference>
<keyword evidence="5" id="KW-0808">Transferase</keyword>
<evidence type="ECO:0000313" key="10">
    <source>
        <dbReference type="EMBL" id="HDM35673.1"/>
    </source>
</evidence>
<dbReference type="SUPFAM" id="SSF48081">
    <property type="entry name" value="Methyl-coenzyme M reductase alpha and beta chain C-terminal domain"/>
    <property type="match status" value="1"/>
</dbReference>
<reference evidence="10" key="2">
    <citation type="journal article" date="2020" name="mSystems">
        <title>Genome- and Community-Level Interaction Insights into Carbon Utilization and Element Cycling Functions of Hydrothermarchaeota in Hydrothermal Sediment.</title>
        <authorList>
            <person name="Zhou Z."/>
            <person name="Liu Y."/>
            <person name="Xu W."/>
            <person name="Pan J."/>
            <person name="Luo Z.H."/>
            <person name="Li M."/>
        </authorList>
    </citation>
    <scope>NUCLEOTIDE SEQUENCE [LARGE SCALE GENOMIC DNA]</scope>
    <source>
        <strain evidence="10">HyVt-185</strain>
        <strain evidence="11">HyVt-386</strain>
    </source>
</reference>
<dbReference type="Gene3D" id="3.30.70.470">
    <property type="match status" value="1"/>
</dbReference>
<name>A0A1F2P4I2_9EURY</name>
<dbReference type="Pfam" id="PF02783">
    <property type="entry name" value="MCR_beta_N"/>
    <property type="match status" value="1"/>
</dbReference>
<evidence type="ECO:0000256" key="5">
    <source>
        <dbReference type="ARBA" id="ARBA00022679"/>
    </source>
</evidence>
<dbReference type="InterPro" id="IPR009024">
    <property type="entry name" value="Me_CoM_Rdtase_Fd-like_fold"/>
</dbReference>
<evidence type="ECO:0000313" key="12">
    <source>
        <dbReference type="EMBL" id="OFV66073.1"/>
    </source>
</evidence>
<comment type="cofactor">
    <cofactor evidence="1">
        <name>coenzyme F430</name>
        <dbReference type="ChEBI" id="CHEBI:60540"/>
    </cofactor>
</comment>
<dbReference type="AlphaFoldDB" id="A0A1F2P4I2"/>
<keyword evidence="13" id="KW-1185">Reference proteome</keyword>